<dbReference type="STRING" id="62324.A0A182R2W5"/>
<feature type="coiled-coil region" evidence="1">
    <location>
        <begin position="11"/>
        <end position="52"/>
    </location>
</feature>
<protein>
    <submittedName>
        <fullName evidence="3">Uncharacterized protein</fullName>
    </submittedName>
</protein>
<evidence type="ECO:0000313" key="3">
    <source>
        <dbReference type="EnsemblMetazoa" id="AFUN000506-PA"/>
    </source>
</evidence>
<feature type="compositionally biased region" description="Polar residues" evidence="2">
    <location>
        <begin position="460"/>
        <end position="469"/>
    </location>
</feature>
<feature type="compositionally biased region" description="Basic and acidic residues" evidence="2">
    <location>
        <begin position="132"/>
        <end position="213"/>
    </location>
</feature>
<feature type="compositionally biased region" description="Basic and acidic residues" evidence="2">
    <location>
        <begin position="402"/>
        <end position="412"/>
    </location>
</feature>
<feature type="compositionally biased region" description="Basic and acidic residues" evidence="2">
    <location>
        <begin position="294"/>
        <end position="309"/>
    </location>
</feature>
<reference evidence="3" key="1">
    <citation type="submission" date="2020-05" db="UniProtKB">
        <authorList>
            <consortium name="EnsemblMetazoa"/>
        </authorList>
    </citation>
    <scope>IDENTIFICATION</scope>
    <source>
        <strain evidence="3">FUMOZ</strain>
    </source>
</reference>
<evidence type="ECO:0000256" key="2">
    <source>
        <dbReference type="SAM" id="MobiDB-lite"/>
    </source>
</evidence>
<sequence>MSEDFDIYADLEHIEREANKESQELLALKKHIAELQQQVKATEQEKTDIIRRNEILLENVSSLLLTAKAELKRKDTMISDLRRQCDNIAFGRKNHVDRNVNCANKFTQTSVAHTQNIEGAMPIECNDRLRSKSKNIDVTDPIQHRDRDRERERLCKEQVFQDREQNHRRDKSRNREIDRHRDQERNRDRYRDSDRERDRYRDSDRERDRERHSDRHRKRSQERNRPKEHKRYERISDKETYEVIRKKDLKHNDDRTRKEEMYTPAHSRANEAGEYNKNNPICSENKQKCLEIRSETSKAKNSRSQELKNNKKPAKVANTHANHMAQKSIAGQMKEFVQDTMERSATKPATSESDLAVDESFQSTELFDTNSKGQGIQVISEFRNQNVVDTSTSMTQISSKSMDSDIQKESEAVSKSSKLSTKQQQNKDSSTTANKIIEKSKKSDRDDQKNIPKAQDNQKEVNVSNHQSQIPQSTVVTISLSTDPIVTASSTHYRPFSADERLNTNGEKVEVSESTVTDSETSNSGKVNDETNCNEEHNTVISGKETVIGLIAKAPASLIETSDTNDEFSSGDTRRFLLEVIRHEDTTESSKGHRSVVEAKNIQTNELEKKKYKSKTSSKRKSEPELEVTENPELKDLKQNELCQNTPANATQLVTISNSENEVQISNPGQLNTFHTTRSIENASHANETTNIQEFRSSEPNVDGTCNEIGSETDHHLMSGNLESNSKLTLLNDATKKLVSDESTIPKHSPATLVISEATNDKQQIHDAIPSNDTNSHCFPLRDRRSNSCYSDVLQVGKHPPQATMSIQTYFMNFNVQEVESEVISCIEQSLPKQCVEPIDESGSAVLREASDVVELEEADHINEVQKKPKTSTAEIVRERLRKKNSATLQKASHHSSEIPIPMIPLKRRLSIDSASIASKRYKLETDTPLDGNKLSVSPSGKLSSTYFSQIALPITSALDSIPRKLKSPNVKQKAHSMLMTPMVVVHSPAKPSSDTDKTVQNSYYTLDDQSSLQNIMDSLLQTPIKHESSDNVSPPCANGLDDDEDNRENIGTTNNEKLIIYSTPLSTKPLSRFSRDDDQTNALFRNSTSTVEAKSTLKTFGDRKESCIPSRVDSGREGNPKKITASVQAVRVTTSKQTTHLVDKYGETSIELSVKHSKSRKRCQSPTHLLDNSSADGDSSFLNINNNCDTSSAKKKVKKMNVEPDVGKSPKNDIALKQQSCHISSTNSITTKLANLSKVFKTAVAVPKSTHLKQLTDATSANNNDTTIAKEENYNLVETLGSKTVVCQKPTVDVVNAVEKIRQRKNTPSSSKCTNEDELRFNTPLINNSSNRISSGTSVQLLANMQMPASKRSRKQKNEDENRAGLTGMQSIEKDVALVRNGTETLTKHEKKRAVRCNDTEVGKLNPQHLETQSTLPINSIDLKRLNGQTTAEPSVPVHIESSTSTRGKKIEEAERSQCVVSNVTLNLSLADNASNNHSNRKRDTPVQHVREMRIVKESPSLMRVFITRK</sequence>
<feature type="region of interest" description="Disordered" evidence="2">
    <location>
        <begin position="294"/>
        <end position="314"/>
    </location>
</feature>
<feature type="compositionally biased region" description="Basic and acidic residues" evidence="2">
    <location>
        <begin position="436"/>
        <end position="450"/>
    </location>
</feature>
<feature type="region of interest" description="Disordered" evidence="2">
    <location>
        <begin position="1158"/>
        <end position="1177"/>
    </location>
</feature>
<feature type="region of interest" description="Disordered" evidence="2">
    <location>
        <begin position="394"/>
        <end position="469"/>
    </location>
</feature>
<organism evidence="3">
    <name type="scientific">Anopheles funestus</name>
    <name type="common">African malaria mosquito</name>
    <dbReference type="NCBI Taxonomy" id="62324"/>
    <lineage>
        <taxon>Eukaryota</taxon>
        <taxon>Metazoa</taxon>
        <taxon>Ecdysozoa</taxon>
        <taxon>Arthropoda</taxon>
        <taxon>Hexapoda</taxon>
        <taxon>Insecta</taxon>
        <taxon>Pterygota</taxon>
        <taxon>Neoptera</taxon>
        <taxon>Endopterygota</taxon>
        <taxon>Diptera</taxon>
        <taxon>Nematocera</taxon>
        <taxon>Culicoidea</taxon>
        <taxon>Culicidae</taxon>
        <taxon>Anophelinae</taxon>
        <taxon>Anopheles</taxon>
    </lineage>
</organism>
<accession>A0A182R2W5</accession>
<feature type="region of interest" description="Disordered" evidence="2">
    <location>
        <begin position="512"/>
        <end position="532"/>
    </location>
</feature>
<dbReference type="VEuPathDB" id="VectorBase:AFUN2_005876"/>
<feature type="region of interest" description="Disordered" evidence="2">
    <location>
        <begin position="607"/>
        <end position="630"/>
    </location>
</feature>
<name>A0A182R2W5_ANOFN</name>
<dbReference type="EnsemblMetazoa" id="AFUN000506-RA">
    <property type="protein sequence ID" value="AFUN000506-PA"/>
    <property type="gene ID" value="AFUN000506"/>
</dbReference>
<feature type="compositionally biased region" description="Basic residues" evidence="2">
    <location>
        <begin position="610"/>
        <end position="619"/>
    </location>
</feature>
<proteinExistence type="predicted"/>
<keyword evidence="1" id="KW-0175">Coiled coil</keyword>
<feature type="compositionally biased region" description="Low complexity" evidence="2">
    <location>
        <begin position="512"/>
        <end position="524"/>
    </location>
</feature>
<dbReference type="VEuPathDB" id="VectorBase:AFUN000506"/>
<feature type="region of interest" description="Disordered" evidence="2">
    <location>
        <begin position="132"/>
        <end position="281"/>
    </location>
</feature>
<feature type="compositionally biased region" description="Polar residues" evidence="2">
    <location>
        <begin position="1165"/>
        <end position="1177"/>
    </location>
</feature>
<feature type="region of interest" description="Disordered" evidence="2">
    <location>
        <begin position="1026"/>
        <end position="1054"/>
    </location>
</feature>
<feature type="compositionally biased region" description="Basic and acidic residues" evidence="2">
    <location>
        <begin position="221"/>
        <end position="261"/>
    </location>
</feature>
<feature type="compositionally biased region" description="Low complexity" evidence="2">
    <location>
        <begin position="414"/>
        <end position="427"/>
    </location>
</feature>
<evidence type="ECO:0000256" key="1">
    <source>
        <dbReference type="SAM" id="Coils"/>
    </source>
</evidence>